<organism evidence="2 3">
    <name type="scientific">Jimgerdemannia flammicorona</name>
    <dbReference type="NCBI Taxonomy" id="994334"/>
    <lineage>
        <taxon>Eukaryota</taxon>
        <taxon>Fungi</taxon>
        <taxon>Fungi incertae sedis</taxon>
        <taxon>Mucoromycota</taxon>
        <taxon>Mucoromycotina</taxon>
        <taxon>Endogonomycetes</taxon>
        <taxon>Endogonales</taxon>
        <taxon>Endogonaceae</taxon>
        <taxon>Jimgerdemannia</taxon>
    </lineage>
</organism>
<proteinExistence type="predicted"/>
<evidence type="ECO:0000313" key="2">
    <source>
        <dbReference type="EMBL" id="RUS26833.1"/>
    </source>
</evidence>
<accession>A0A433QAM3</accession>
<comment type="caution">
    <text evidence="2">The sequence shown here is derived from an EMBL/GenBank/DDBJ whole genome shotgun (WGS) entry which is preliminary data.</text>
</comment>
<evidence type="ECO:0000313" key="3">
    <source>
        <dbReference type="Proteomes" id="UP000274822"/>
    </source>
</evidence>
<name>A0A433QAM3_9FUNG</name>
<protein>
    <submittedName>
        <fullName evidence="2">Uncharacterized protein</fullName>
    </submittedName>
</protein>
<evidence type="ECO:0000256" key="1">
    <source>
        <dbReference type="SAM" id="MobiDB-lite"/>
    </source>
</evidence>
<dbReference type="Proteomes" id="UP000274822">
    <property type="component" value="Unassembled WGS sequence"/>
</dbReference>
<dbReference type="EMBL" id="RBNJ01009558">
    <property type="protein sequence ID" value="RUS26833.1"/>
    <property type="molecule type" value="Genomic_DNA"/>
</dbReference>
<feature type="region of interest" description="Disordered" evidence="1">
    <location>
        <begin position="65"/>
        <end position="91"/>
    </location>
</feature>
<dbReference type="AlphaFoldDB" id="A0A433QAM3"/>
<keyword evidence="3" id="KW-1185">Reference proteome</keyword>
<feature type="non-terminal residue" evidence="2">
    <location>
        <position position="1"/>
    </location>
</feature>
<sequence>CHPPSKPQPGYLQQYDPEIQTLRKTDKESKGTSQALCVYFLRRTPTHRNHLWLGGRRALHALRVAPGPLGAPGRRHSHNPHRRSRYPAHTRPALAPPRWVRVDLLVRPQLLLPELGGGAARPRQQQPFHPRSRRAS</sequence>
<feature type="region of interest" description="Disordered" evidence="1">
    <location>
        <begin position="115"/>
        <end position="136"/>
    </location>
</feature>
<gene>
    <name evidence="2" type="ORF">BC938DRAFT_484062</name>
</gene>
<reference evidence="2 3" key="1">
    <citation type="journal article" date="2018" name="New Phytol.">
        <title>Phylogenomics of Endogonaceae and evolution of mycorrhizas within Mucoromycota.</title>
        <authorList>
            <person name="Chang Y."/>
            <person name="Desiro A."/>
            <person name="Na H."/>
            <person name="Sandor L."/>
            <person name="Lipzen A."/>
            <person name="Clum A."/>
            <person name="Barry K."/>
            <person name="Grigoriev I.V."/>
            <person name="Martin F.M."/>
            <person name="Stajich J.E."/>
            <person name="Smith M.E."/>
            <person name="Bonito G."/>
            <person name="Spatafora J.W."/>
        </authorList>
    </citation>
    <scope>NUCLEOTIDE SEQUENCE [LARGE SCALE GENOMIC DNA]</scope>
    <source>
        <strain evidence="2 3">AD002</strain>
    </source>
</reference>
<feature type="compositionally biased region" description="Basic residues" evidence="1">
    <location>
        <begin position="73"/>
        <end position="88"/>
    </location>
</feature>